<reference evidence="2" key="1">
    <citation type="journal article" date="2019" name="Int. J. Syst. Evol. Microbiol.">
        <title>The Global Catalogue of Microorganisms (GCM) 10K type strain sequencing project: providing services to taxonomists for standard genome sequencing and annotation.</title>
        <authorList>
            <consortium name="The Broad Institute Genomics Platform"/>
            <consortium name="The Broad Institute Genome Sequencing Center for Infectious Disease"/>
            <person name="Wu L."/>
            <person name="Ma J."/>
        </authorList>
    </citation>
    <scope>NUCLEOTIDE SEQUENCE [LARGE SCALE GENOMIC DNA]</scope>
    <source>
        <strain evidence="2">CGMCC 4.7289</strain>
    </source>
</reference>
<accession>A0ABV8LI35</accession>
<dbReference type="Proteomes" id="UP001595816">
    <property type="component" value="Unassembled WGS sequence"/>
</dbReference>
<dbReference type="EMBL" id="JBHSAY010000005">
    <property type="protein sequence ID" value="MFC4130586.1"/>
    <property type="molecule type" value="Genomic_DNA"/>
</dbReference>
<comment type="caution">
    <text evidence="1">The sequence shown here is derived from an EMBL/GenBank/DDBJ whole genome shotgun (WGS) entry which is preliminary data.</text>
</comment>
<name>A0ABV8LI35_9ACTN</name>
<keyword evidence="2" id="KW-1185">Reference proteome</keyword>
<evidence type="ECO:0000313" key="1">
    <source>
        <dbReference type="EMBL" id="MFC4130586.1"/>
    </source>
</evidence>
<sequence length="174" mass="18696">MSVELPTRTLCAVLLNPALKATAQTTSFRNLSAALPVTSCGGLTITNLLDVPTKDKPQLLETSITAHDLERSRHLLAAALGDAQEVLFGWGCSASPGPTGRLLRQQADWLMAQLAGRFTRFWQVAGGPRHPSRWRQFVGPEKGRVEGSSYEDRLAKVLAEHPVGDADAGLTLVG</sequence>
<protein>
    <submittedName>
        <fullName evidence="1">DUF1643 domain-containing protein</fullName>
    </submittedName>
</protein>
<dbReference type="RefSeq" id="WP_253757618.1">
    <property type="nucleotide sequence ID" value="NZ_JAMZDZ010000001.1"/>
</dbReference>
<evidence type="ECO:0000313" key="2">
    <source>
        <dbReference type="Proteomes" id="UP001595816"/>
    </source>
</evidence>
<gene>
    <name evidence="1" type="ORF">ACFOZ4_08210</name>
</gene>
<organism evidence="1 2">
    <name type="scientific">Hamadaea flava</name>
    <dbReference type="NCBI Taxonomy" id="1742688"/>
    <lineage>
        <taxon>Bacteria</taxon>
        <taxon>Bacillati</taxon>
        <taxon>Actinomycetota</taxon>
        <taxon>Actinomycetes</taxon>
        <taxon>Micromonosporales</taxon>
        <taxon>Micromonosporaceae</taxon>
        <taxon>Hamadaea</taxon>
    </lineage>
</organism>
<proteinExistence type="predicted"/>